<dbReference type="EMBL" id="BAABFO010000005">
    <property type="protein sequence ID" value="GAA4327896.1"/>
    <property type="molecule type" value="Genomic_DNA"/>
</dbReference>
<dbReference type="Gene3D" id="3.30.1540.10">
    <property type="entry name" value="formyl-coa transferase, domain 3"/>
    <property type="match status" value="1"/>
</dbReference>
<proteinExistence type="predicted"/>
<organism evidence="2 3">
    <name type="scientific">Pigmentiphaga soli</name>
    <dbReference type="NCBI Taxonomy" id="1007095"/>
    <lineage>
        <taxon>Bacteria</taxon>
        <taxon>Pseudomonadati</taxon>
        <taxon>Pseudomonadota</taxon>
        <taxon>Betaproteobacteria</taxon>
        <taxon>Burkholderiales</taxon>
        <taxon>Alcaligenaceae</taxon>
        <taxon>Pigmentiphaga</taxon>
    </lineage>
</organism>
<dbReference type="InterPro" id="IPR003673">
    <property type="entry name" value="CoA-Trfase_fam_III"/>
</dbReference>
<dbReference type="InterPro" id="IPR023606">
    <property type="entry name" value="CoA-Trfase_III_dom_1_sf"/>
</dbReference>
<dbReference type="Gene3D" id="3.40.50.10540">
    <property type="entry name" value="Crotonobetainyl-coa:carnitine coa-transferase, domain 1"/>
    <property type="match status" value="1"/>
</dbReference>
<dbReference type="PANTHER" id="PTHR48207">
    <property type="entry name" value="SUCCINATE--HYDROXYMETHYLGLUTARATE COA-TRANSFERASE"/>
    <property type="match status" value="1"/>
</dbReference>
<protein>
    <submittedName>
        <fullName evidence="2">CoA transferase</fullName>
    </submittedName>
</protein>
<dbReference type="RefSeq" id="WP_345247542.1">
    <property type="nucleotide sequence ID" value="NZ_BAABFO010000005.1"/>
</dbReference>
<evidence type="ECO:0000256" key="1">
    <source>
        <dbReference type="ARBA" id="ARBA00022679"/>
    </source>
</evidence>
<accession>A0ABP8GP60</accession>
<reference evidence="3" key="1">
    <citation type="journal article" date="2019" name="Int. J. Syst. Evol. Microbiol.">
        <title>The Global Catalogue of Microorganisms (GCM) 10K type strain sequencing project: providing services to taxonomists for standard genome sequencing and annotation.</title>
        <authorList>
            <consortium name="The Broad Institute Genomics Platform"/>
            <consortium name="The Broad Institute Genome Sequencing Center for Infectious Disease"/>
            <person name="Wu L."/>
            <person name="Ma J."/>
        </authorList>
    </citation>
    <scope>NUCLEOTIDE SEQUENCE [LARGE SCALE GENOMIC DNA]</scope>
    <source>
        <strain evidence="3">JCM 17666</strain>
    </source>
</reference>
<dbReference type="InterPro" id="IPR050483">
    <property type="entry name" value="CoA-transferase_III_domain"/>
</dbReference>
<sequence>MTSPANSPSGPLHGLRILDLSTVVMGPYASQILADLGADVIKLEPPSGDQTRYYKPQRGTGMSGLFLSLHRNKRSAVLDLKTEEGREQLWRLAASCDVVLHNFRPKVAERLGAGYERLKAVNDRIIVCKAYGFGSGGADADKPAYDDVIQARSGLAAMFAKVQGTPQYVPAMICDKVVGQMIAIAILAACHQRAVRGIGAEVEVPMFESMVAFNLAENLASATFDPPLGEIGWARNVSPMRKPFRTLDGYVCLLPYSDRNWQDFLAYAGRPEIAADPRYATLADRALNIDDLYRIVEAFAATRSSAELLEFCERRDIPAAPVLAMEALWADPHLEQVGMLLSADHPTQGRYRLWRSPIRFAGHDWQLRHHAPQLGEHTQEVLEELEETGADKP</sequence>
<evidence type="ECO:0000313" key="3">
    <source>
        <dbReference type="Proteomes" id="UP001501671"/>
    </source>
</evidence>
<name>A0ABP8GP60_9BURK</name>
<dbReference type="Proteomes" id="UP001501671">
    <property type="component" value="Unassembled WGS sequence"/>
</dbReference>
<dbReference type="Pfam" id="PF02515">
    <property type="entry name" value="CoA_transf_3"/>
    <property type="match status" value="1"/>
</dbReference>
<dbReference type="SUPFAM" id="SSF89796">
    <property type="entry name" value="CoA-transferase family III (CaiB/BaiF)"/>
    <property type="match status" value="1"/>
</dbReference>
<evidence type="ECO:0000313" key="2">
    <source>
        <dbReference type="EMBL" id="GAA4327896.1"/>
    </source>
</evidence>
<dbReference type="GO" id="GO:0016740">
    <property type="term" value="F:transferase activity"/>
    <property type="evidence" value="ECO:0007669"/>
    <property type="project" value="UniProtKB-KW"/>
</dbReference>
<comment type="caution">
    <text evidence="2">The sequence shown here is derived from an EMBL/GenBank/DDBJ whole genome shotgun (WGS) entry which is preliminary data.</text>
</comment>
<dbReference type="PANTHER" id="PTHR48207:SF4">
    <property type="entry name" value="BLL6097 PROTEIN"/>
    <property type="match status" value="1"/>
</dbReference>
<gene>
    <name evidence="2" type="ORF">GCM10023144_13050</name>
</gene>
<dbReference type="InterPro" id="IPR044855">
    <property type="entry name" value="CoA-Trfase_III_dom3_sf"/>
</dbReference>
<keyword evidence="3" id="KW-1185">Reference proteome</keyword>
<keyword evidence="1 2" id="KW-0808">Transferase</keyword>